<evidence type="ECO:0000313" key="1">
    <source>
        <dbReference type="EMBL" id="TKA73670.1"/>
    </source>
</evidence>
<dbReference type="EMBL" id="NAJN01000414">
    <property type="protein sequence ID" value="TKA73670.1"/>
    <property type="molecule type" value="Genomic_DNA"/>
</dbReference>
<name>A0A4U0XAI6_9PEZI</name>
<accession>A0A4U0XAI6</accession>
<evidence type="ECO:0000313" key="2">
    <source>
        <dbReference type="Proteomes" id="UP000308768"/>
    </source>
</evidence>
<comment type="caution">
    <text evidence="1">The sequence shown here is derived from an EMBL/GenBank/DDBJ whole genome shotgun (WGS) entry which is preliminary data.</text>
</comment>
<dbReference type="Proteomes" id="UP000308768">
    <property type="component" value="Unassembled WGS sequence"/>
</dbReference>
<keyword evidence="2" id="KW-1185">Reference proteome</keyword>
<gene>
    <name evidence="1" type="ORF">B0A49_06987</name>
</gene>
<organism evidence="1 2">
    <name type="scientific">Cryomyces minteri</name>
    <dbReference type="NCBI Taxonomy" id="331657"/>
    <lineage>
        <taxon>Eukaryota</taxon>
        <taxon>Fungi</taxon>
        <taxon>Dikarya</taxon>
        <taxon>Ascomycota</taxon>
        <taxon>Pezizomycotina</taxon>
        <taxon>Dothideomycetes</taxon>
        <taxon>Dothideomycetes incertae sedis</taxon>
        <taxon>Cryomyces</taxon>
    </lineage>
</organism>
<protein>
    <submittedName>
        <fullName evidence="1">Uncharacterized protein</fullName>
    </submittedName>
</protein>
<dbReference type="AlphaFoldDB" id="A0A4U0XAI6"/>
<proteinExistence type="predicted"/>
<sequence>MRRADAPDVPIIPEFKRLSNMPLPGAWLQVTAVARGLDDDDDDAAAAAGGEDLLVPRPLVVRKTRELCFEASKELLRSLDCLDVRVGGEVERWSGDRDE</sequence>
<reference evidence="1 2" key="1">
    <citation type="submission" date="2017-03" db="EMBL/GenBank/DDBJ databases">
        <title>Genomes of endolithic fungi from Antarctica.</title>
        <authorList>
            <person name="Coleine C."/>
            <person name="Masonjones S."/>
            <person name="Stajich J.E."/>
        </authorList>
    </citation>
    <scope>NUCLEOTIDE SEQUENCE [LARGE SCALE GENOMIC DNA]</scope>
    <source>
        <strain evidence="1 2">CCFEE 5187</strain>
    </source>
</reference>